<protein>
    <submittedName>
        <fullName evidence="1">RVP_2 domain-containing protein</fullName>
    </submittedName>
</protein>
<dbReference type="Proteomes" id="UP000634136">
    <property type="component" value="Unassembled WGS sequence"/>
</dbReference>
<comment type="caution">
    <text evidence="1">The sequence shown here is derived from an EMBL/GenBank/DDBJ whole genome shotgun (WGS) entry which is preliminary data.</text>
</comment>
<proteinExistence type="predicted"/>
<accession>A0A834WEV0</accession>
<organism evidence="1 2">
    <name type="scientific">Senna tora</name>
    <dbReference type="NCBI Taxonomy" id="362788"/>
    <lineage>
        <taxon>Eukaryota</taxon>
        <taxon>Viridiplantae</taxon>
        <taxon>Streptophyta</taxon>
        <taxon>Embryophyta</taxon>
        <taxon>Tracheophyta</taxon>
        <taxon>Spermatophyta</taxon>
        <taxon>Magnoliopsida</taxon>
        <taxon>eudicotyledons</taxon>
        <taxon>Gunneridae</taxon>
        <taxon>Pentapetalae</taxon>
        <taxon>rosids</taxon>
        <taxon>fabids</taxon>
        <taxon>Fabales</taxon>
        <taxon>Fabaceae</taxon>
        <taxon>Caesalpinioideae</taxon>
        <taxon>Cassia clade</taxon>
        <taxon>Senna</taxon>
    </lineage>
</organism>
<evidence type="ECO:0000313" key="1">
    <source>
        <dbReference type="EMBL" id="KAF7814534.1"/>
    </source>
</evidence>
<dbReference type="EMBL" id="JAAIUW010000009">
    <property type="protein sequence ID" value="KAF7814534.1"/>
    <property type="molecule type" value="Genomic_DNA"/>
</dbReference>
<evidence type="ECO:0000313" key="2">
    <source>
        <dbReference type="Proteomes" id="UP000634136"/>
    </source>
</evidence>
<reference evidence="1" key="1">
    <citation type="submission" date="2020-09" db="EMBL/GenBank/DDBJ databases">
        <title>Genome-Enabled Discovery of Anthraquinone Biosynthesis in Senna tora.</title>
        <authorList>
            <person name="Kang S.-H."/>
            <person name="Pandey R.P."/>
            <person name="Lee C.-M."/>
            <person name="Sim J.-S."/>
            <person name="Jeong J.-T."/>
            <person name="Choi B.-S."/>
            <person name="Jung M."/>
            <person name="Ginzburg D."/>
            <person name="Zhao K."/>
            <person name="Won S.Y."/>
            <person name="Oh T.-J."/>
            <person name="Yu Y."/>
            <person name="Kim N.-H."/>
            <person name="Lee O.R."/>
            <person name="Lee T.-H."/>
            <person name="Bashyal P."/>
            <person name="Kim T.-S."/>
            <person name="Lee W.-H."/>
            <person name="Kawkins C."/>
            <person name="Kim C.-K."/>
            <person name="Kim J.S."/>
            <person name="Ahn B.O."/>
            <person name="Rhee S.Y."/>
            <person name="Sohng J.K."/>
        </authorList>
    </citation>
    <scope>NUCLEOTIDE SEQUENCE</scope>
    <source>
        <tissue evidence="1">Leaf</tissue>
    </source>
</reference>
<sequence length="156" mass="17019">MLLVGDDGIQEVLQGMEEVEEETGDVDMNATPEVSLNALVCQYNPKTLCLNGLSNQKKLQILIDTGSTQLFIETKLADKLPVNKTAIPLFKVTVASRAYLQQMDALSMWGIGVVLSQNGKEIYRQDGPSKPPGVDILSGANTKTTILLDHAAWIQF</sequence>
<name>A0A834WEV0_9FABA</name>
<gene>
    <name evidence="1" type="ORF">G2W53_028503</name>
</gene>
<keyword evidence="2" id="KW-1185">Reference proteome</keyword>
<dbReference type="AlphaFoldDB" id="A0A834WEV0"/>